<evidence type="ECO:0000256" key="4">
    <source>
        <dbReference type="ARBA" id="ARBA00017829"/>
    </source>
</evidence>
<dbReference type="InterPro" id="IPR036770">
    <property type="entry name" value="Ankyrin_rpt-contain_sf"/>
</dbReference>
<sequence>MEEKKLLKRKAKASGNSNVMVSVCIDLAAYYIAHKQFSKAIQEYETLCKIYKEQKQMILYSQANRGIGEAFMGQQKFNEALKHFKIYYEVATEEKNVLEQQRALAQLGHLHLTWYLELASEGNKKHLHEAYSYFVKSMKKCESLAESIEKQDMIARLFSNLGLVKESLGDYETSHKLYEKSILICVKYDLYEQLYRGYLSMASLNEKQEKYQETVKHYNLAVEVAKKLSSNRVELICAAYLAKSETLIKIADFQGAKQVLRKAYKYKTPNKSEGKVIEKHLRVVAAMCQLEDTIIICNDDKQLKSLYEKMGDGACYLKIYDKAIEYYKKMLESAEKTGSNDKELGECYYSLAETYKDNNNFKEAERYYEMEYNLCKNNLKDCLNTICRLADVKEMASDNTEQIKLIYERGLEHCRKKGNIKEEKCLIRRYMNFLRRASCHKEAFTTEQYLKTLGEDEEEISSSSDQESEEGSAKLGIGDDIILSDITDVSDESDTDLPGTTAMHPAKRRTKPSTVKFKKNLNGEWPLHVACIKGNLKMVQYWLDVDHPVNVRDNAGWLPLHEAAVYGHLEIVRLLLDHKASINDRGGSECNGITPLHDAASNGHLEVIELLLDRGASAVAKTDDGHTPLFELQKWFARTEAEELIGGRMHLYNNLIQRMSDALDKAGQKDKDTNNKENINNITSKVGLLRKHVDNNSDEGSNSSSESPNDYQEVMQALRYKYQKKSPVKVASSKRSALINEDEFVEAHDWLEEDVRPVKNKKRRLESGELSWGRSSSFGSNNSALNPRIESPLTEEMQEGGFLDDLEHFQNRRSSSNASFEDNRSSKRRQVTLLDSGFSKKRNSNSPKDTNWKRSSSEHGLNISQPKITNYGSPIVVEADSSTRTPSKKLLEPNQSNITQSDPMLFVDVEIEGKIFRVPILMSQLQTNTIKWLAQEAALRYESKQFIKPVLELETTNGAILDDNDSLGLLFPMGHSSAEKIVGKVVEWSLTSLLERYKETCHNMGVDANEELSGLIQSLSISLDLRNRGFLSEELSPLFKSLHNQKSLTEINLQGNFVNTQTMSLLCSSLATLPNLETLNLCCTSIQDIGQLASSISAVPKLKTLNLSDNILLKHSCLKDLNVITNSVSLRTLNLSNIGLGDLSNCPEALCLKTLDSLDVSLNELNDNDLRKFFTWTDGNVLKTLNVSRNRGQRPLKQLLNAFNNESIIVLQEINLCASKVNDTDLFDLLRMAENLSKINLSHNNELTSISLRRLLGQGRLSEVNLTFCNNIWTYFDANEIGWNIGCNRAKGIVLKISQKFHDCIEGLLRIFKEKYENCLNATFNERTVVVEVTFQ</sequence>
<dbReference type="PROSITE" id="PS50088">
    <property type="entry name" value="ANK_REPEAT"/>
    <property type="match status" value="3"/>
</dbReference>
<dbReference type="PROSITE" id="PS51450">
    <property type="entry name" value="LRR"/>
    <property type="match status" value="1"/>
</dbReference>
<feature type="region of interest" description="Disordered" evidence="15">
    <location>
        <begin position="491"/>
        <end position="512"/>
    </location>
</feature>
<organism evidence="16 17">
    <name type="scientific">Hypothenemus hampei</name>
    <name type="common">Coffee berry borer</name>
    <dbReference type="NCBI Taxonomy" id="57062"/>
    <lineage>
        <taxon>Eukaryota</taxon>
        <taxon>Metazoa</taxon>
        <taxon>Ecdysozoa</taxon>
        <taxon>Arthropoda</taxon>
        <taxon>Hexapoda</taxon>
        <taxon>Insecta</taxon>
        <taxon>Pterygota</taxon>
        <taxon>Neoptera</taxon>
        <taxon>Endopterygota</taxon>
        <taxon>Coleoptera</taxon>
        <taxon>Polyphaga</taxon>
        <taxon>Cucujiformia</taxon>
        <taxon>Curculionidae</taxon>
        <taxon>Scolytinae</taxon>
        <taxon>Hypothenemus</taxon>
    </lineage>
</organism>
<keyword evidence="8" id="KW-0227">DNA damage</keyword>
<gene>
    <name evidence="16" type="ORF">ABEB36_001030</name>
</gene>
<feature type="region of interest" description="Disordered" evidence="15">
    <location>
        <begin position="833"/>
        <end position="867"/>
    </location>
</feature>
<feature type="repeat" description="ANK" evidence="14">
    <location>
        <begin position="591"/>
        <end position="623"/>
    </location>
</feature>
<keyword evidence="11 14" id="KW-0040">ANK repeat</keyword>
<keyword evidence="5" id="KW-0158">Chromosome</keyword>
<evidence type="ECO:0000256" key="9">
    <source>
        <dbReference type="ARBA" id="ARBA00022803"/>
    </source>
</evidence>
<evidence type="ECO:0000256" key="10">
    <source>
        <dbReference type="ARBA" id="ARBA00022853"/>
    </source>
</evidence>
<dbReference type="GO" id="GO:0006281">
    <property type="term" value="P:DNA repair"/>
    <property type="evidence" value="ECO:0007669"/>
    <property type="project" value="UniProtKB-KW"/>
</dbReference>
<proteinExistence type="inferred from homology"/>
<dbReference type="Proteomes" id="UP001566132">
    <property type="component" value="Unassembled WGS sequence"/>
</dbReference>
<dbReference type="PANTHER" id="PTHR46358:SF1">
    <property type="entry name" value="TONSOKU-LIKE PROTEIN"/>
    <property type="match status" value="1"/>
</dbReference>
<comment type="subcellular location">
    <subcellularLocation>
        <location evidence="2">Chromosome</location>
    </subcellularLocation>
    <subcellularLocation>
        <location evidence="1">Nucleus</location>
    </subcellularLocation>
</comment>
<evidence type="ECO:0000256" key="5">
    <source>
        <dbReference type="ARBA" id="ARBA00022454"/>
    </source>
</evidence>
<evidence type="ECO:0000256" key="12">
    <source>
        <dbReference type="ARBA" id="ARBA00023204"/>
    </source>
</evidence>
<evidence type="ECO:0000256" key="15">
    <source>
        <dbReference type="SAM" id="MobiDB-lite"/>
    </source>
</evidence>
<dbReference type="SMART" id="SM00248">
    <property type="entry name" value="ANK"/>
    <property type="match status" value="3"/>
</dbReference>
<feature type="repeat" description="ANK" evidence="14">
    <location>
        <begin position="555"/>
        <end position="587"/>
    </location>
</feature>
<keyword evidence="13" id="KW-0539">Nucleus</keyword>
<keyword evidence="17" id="KW-1185">Reference proteome</keyword>
<feature type="region of interest" description="Disordered" evidence="15">
    <location>
        <begin position="763"/>
        <end position="794"/>
    </location>
</feature>
<dbReference type="PRINTS" id="PR01415">
    <property type="entry name" value="ANKYRIN"/>
</dbReference>
<name>A0ABD1FGJ2_HYPHA</name>
<dbReference type="SUPFAM" id="SSF48452">
    <property type="entry name" value="TPR-like"/>
    <property type="match status" value="3"/>
</dbReference>
<evidence type="ECO:0000313" key="17">
    <source>
        <dbReference type="Proteomes" id="UP001566132"/>
    </source>
</evidence>
<dbReference type="InterPro" id="IPR002110">
    <property type="entry name" value="Ankyrin_rpt"/>
</dbReference>
<dbReference type="Pfam" id="PF12796">
    <property type="entry name" value="Ank_2"/>
    <property type="match status" value="1"/>
</dbReference>
<evidence type="ECO:0000256" key="6">
    <source>
        <dbReference type="ARBA" id="ARBA00022614"/>
    </source>
</evidence>
<keyword evidence="10" id="KW-0156">Chromatin regulator</keyword>
<accession>A0ABD1FGJ2</accession>
<comment type="caution">
    <text evidence="16">The sequence shown here is derived from an EMBL/GenBank/DDBJ whole genome shotgun (WGS) entry which is preliminary data.</text>
</comment>
<comment type="similarity">
    <text evidence="3">Belongs to the Tonsoku family.</text>
</comment>
<evidence type="ECO:0000256" key="8">
    <source>
        <dbReference type="ARBA" id="ARBA00022763"/>
    </source>
</evidence>
<keyword evidence="6" id="KW-0433">Leucine-rich repeat</keyword>
<keyword evidence="9" id="KW-0802">TPR repeat</keyword>
<dbReference type="InterPro" id="IPR019734">
    <property type="entry name" value="TPR_rpt"/>
</dbReference>
<dbReference type="PANTHER" id="PTHR46358">
    <property type="entry name" value="TONSOKU-LIKE PROTEIN"/>
    <property type="match status" value="1"/>
</dbReference>
<dbReference type="SMART" id="SM00028">
    <property type="entry name" value="TPR"/>
    <property type="match status" value="6"/>
</dbReference>
<evidence type="ECO:0000256" key="13">
    <source>
        <dbReference type="ARBA" id="ARBA00023242"/>
    </source>
</evidence>
<dbReference type="Gene3D" id="1.25.40.10">
    <property type="entry name" value="Tetratricopeptide repeat domain"/>
    <property type="match status" value="2"/>
</dbReference>
<keyword evidence="7" id="KW-0677">Repeat</keyword>
<dbReference type="EMBL" id="JBDJPC010000001">
    <property type="protein sequence ID" value="KAL1517241.1"/>
    <property type="molecule type" value="Genomic_DNA"/>
</dbReference>
<evidence type="ECO:0000256" key="7">
    <source>
        <dbReference type="ARBA" id="ARBA00022737"/>
    </source>
</evidence>
<dbReference type="GO" id="GO:0005694">
    <property type="term" value="C:chromosome"/>
    <property type="evidence" value="ECO:0007669"/>
    <property type="project" value="UniProtKB-SubCell"/>
</dbReference>
<feature type="compositionally biased region" description="Polar residues" evidence="15">
    <location>
        <begin position="858"/>
        <end position="867"/>
    </location>
</feature>
<dbReference type="InterPro" id="IPR032675">
    <property type="entry name" value="LRR_dom_sf"/>
</dbReference>
<dbReference type="InterPro" id="IPR001611">
    <property type="entry name" value="Leu-rich_rpt"/>
</dbReference>
<evidence type="ECO:0000256" key="2">
    <source>
        <dbReference type="ARBA" id="ARBA00004286"/>
    </source>
</evidence>
<evidence type="ECO:0000256" key="1">
    <source>
        <dbReference type="ARBA" id="ARBA00004123"/>
    </source>
</evidence>
<evidence type="ECO:0000313" key="16">
    <source>
        <dbReference type="EMBL" id="KAL1517241.1"/>
    </source>
</evidence>
<dbReference type="Pfam" id="PF00023">
    <property type="entry name" value="Ank"/>
    <property type="match status" value="1"/>
</dbReference>
<dbReference type="Gene3D" id="3.80.10.10">
    <property type="entry name" value="Ribonuclease Inhibitor"/>
    <property type="match status" value="2"/>
</dbReference>
<feature type="compositionally biased region" description="Polar residues" evidence="15">
    <location>
        <begin position="773"/>
        <end position="785"/>
    </location>
</feature>
<evidence type="ECO:0000256" key="14">
    <source>
        <dbReference type="PROSITE-ProRule" id="PRU00023"/>
    </source>
</evidence>
<dbReference type="GO" id="GO:0005634">
    <property type="term" value="C:nucleus"/>
    <property type="evidence" value="ECO:0007669"/>
    <property type="project" value="UniProtKB-SubCell"/>
</dbReference>
<feature type="repeat" description="ANK" evidence="14">
    <location>
        <begin position="522"/>
        <end position="554"/>
    </location>
</feature>
<dbReference type="InterPro" id="IPR011990">
    <property type="entry name" value="TPR-like_helical_dom_sf"/>
</dbReference>
<dbReference type="InterPro" id="IPR052311">
    <property type="entry name" value="MMS22L-TONSL_complex_comp"/>
</dbReference>
<evidence type="ECO:0000256" key="11">
    <source>
        <dbReference type="ARBA" id="ARBA00023043"/>
    </source>
</evidence>
<keyword evidence="12" id="KW-0234">DNA repair</keyword>
<reference evidence="16 17" key="1">
    <citation type="submission" date="2024-05" db="EMBL/GenBank/DDBJ databases">
        <title>Genetic variation in Jamaican populations of the coffee berry borer (Hypothenemus hampei).</title>
        <authorList>
            <person name="Errbii M."/>
            <person name="Myrie A."/>
        </authorList>
    </citation>
    <scope>NUCLEOTIDE SEQUENCE [LARGE SCALE GENOMIC DNA]</scope>
    <source>
        <strain evidence="16">JA-Hopewell-2020-01-JO</strain>
        <tissue evidence="16">Whole body</tissue>
    </source>
</reference>
<dbReference type="GO" id="GO:0006325">
    <property type="term" value="P:chromatin organization"/>
    <property type="evidence" value="ECO:0007669"/>
    <property type="project" value="UniProtKB-KW"/>
</dbReference>
<dbReference type="Gene3D" id="1.25.40.20">
    <property type="entry name" value="Ankyrin repeat-containing domain"/>
    <property type="match status" value="1"/>
</dbReference>
<dbReference type="Pfam" id="PF13424">
    <property type="entry name" value="TPR_12"/>
    <property type="match status" value="1"/>
</dbReference>
<dbReference type="PROSITE" id="PS50297">
    <property type="entry name" value="ANK_REP_REGION"/>
    <property type="match status" value="3"/>
</dbReference>
<protein>
    <recommendedName>
        <fullName evidence="4">Tonsoku-like protein</fullName>
    </recommendedName>
</protein>
<evidence type="ECO:0000256" key="3">
    <source>
        <dbReference type="ARBA" id="ARBA00010999"/>
    </source>
</evidence>
<dbReference type="SUPFAM" id="SSF48403">
    <property type="entry name" value="Ankyrin repeat"/>
    <property type="match status" value="1"/>
</dbReference>
<dbReference type="SUPFAM" id="SSF52047">
    <property type="entry name" value="RNI-like"/>
    <property type="match status" value="1"/>
</dbReference>